<keyword evidence="6 11" id="KW-0413">Isomerase</keyword>
<name>A0A7C6Z4Q9_9FIRM</name>
<evidence type="ECO:0000256" key="10">
    <source>
        <dbReference type="RuleBase" id="RU003707"/>
    </source>
</evidence>
<dbReference type="GO" id="GO:0018812">
    <property type="term" value="F:3-hydroxyacyl-CoA dehydratase activity"/>
    <property type="evidence" value="ECO:0007669"/>
    <property type="project" value="UniProtKB-EC"/>
</dbReference>
<dbReference type="AlphaFoldDB" id="A0A7C6Z4Q9"/>
<organism evidence="11 12">
    <name type="scientific">Desulfitobacterium dehalogenans</name>
    <dbReference type="NCBI Taxonomy" id="36854"/>
    <lineage>
        <taxon>Bacteria</taxon>
        <taxon>Bacillati</taxon>
        <taxon>Bacillota</taxon>
        <taxon>Clostridia</taxon>
        <taxon>Eubacteriales</taxon>
        <taxon>Desulfitobacteriaceae</taxon>
        <taxon>Desulfitobacterium</taxon>
    </lineage>
</organism>
<proteinExistence type="inferred from homology"/>
<dbReference type="GO" id="GO:0006635">
    <property type="term" value="P:fatty acid beta-oxidation"/>
    <property type="evidence" value="ECO:0007669"/>
    <property type="project" value="UniProtKB-UniPathway"/>
</dbReference>
<protein>
    <recommendedName>
        <fullName evidence="9">short-chain-enoyl-CoA hydratase</fullName>
        <ecNumber evidence="9">4.2.1.150</ecNumber>
    </recommendedName>
</protein>
<dbReference type="SUPFAM" id="SSF52096">
    <property type="entry name" value="ClpP/crotonase"/>
    <property type="match status" value="1"/>
</dbReference>
<evidence type="ECO:0000313" key="12">
    <source>
        <dbReference type="Proteomes" id="UP000553059"/>
    </source>
</evidence>
<comment type="similarity">
    <text evidence="3 10">Belongs to the enoyl-CoA hydratase/isomerase family.</text>
</comment>
<evidence type="ECO:0000256" key="2">
    <source>
        <dbReference type="ARBA" id="ARBA00005086"/>
    </source>
</evidence>
<dbReference type="EC" id="4.2.1.150" evidence="9"/>
<keyword evidence="4" id="KW-0276">Fatty acid metabolism</keyword>
<dbReference type="Gene3D" id="1.10.12.10">
    <property type="entry name" value="Lyase 2-enoyl-coa Hydratase, Chain A, domain 2"/>
    <property type="match status" value="1"/>
</dbReference>
<evidence type="ECO:0000256" key="6">
    <source>
        <dbReference type="ARBA" id="ARBA00023235"/>
    </source>
</evidence>
<comment type="pathway">
    <text evidence="1">Lipid metabolism; fatty acid beta-oxidation.</text>
</comment>
<dbReference type="PANTHER" id="PTHR43149">
    <property type="entry name" value="ENOYL-COA HYDRATASE"/>
    <property type="match status" value="1"/>
</dbReference>
<dbReference type="Pfam" id="PF00378">
    <property type="entry name" value="ECH_1"/>
    <property type="match status" value="1"/>
</dbReference>
<evidence type="ECO:0000256" key="4">
    <source>
        <dbReference type="ARBA" id="ARBA00022832"/>
    </source>
</evidence>
<dbReference type="InterPro" id="IPR045002">
    <property type="entry name" value="Ech1-like"/>
</dbReference>
<evidence type="ECO:0000256" key="1">
    <source>
        <dbReference type="ARBA" id="ARBA00005005"/>
    </source>
</evidence>
<dbReference type="CDD" id="cd06558">
    <property type="entry name" value="crotonase-like"/>
    <property type="match status" value="1"/>
</dbReference>
<gene>
    <name evidence="11" type="ORF">GX523_10345</name>
</gene>
<evidence type="ECO:0000256" key="5">
    <source>
        <dbReference type="ARBA" id="ARBA00023098"/>
    </source>
</evidence>
<evidence type="ECO:0000313" key="11">
    <source>
        <dbReference type="EMBL" id="HHY27121.1"/>
    </source>
</evidence>
<evidence type="ECO:0000256" key="7">
    <source>
        <dbReference type="ARBA" id="ARBA00023239"/>
    </source>
</evidence>
<accession>A0A7C6Z4Q9</accession>
<dbReference type="Gene3D" id="3.90.226.10">
    <property type="entry name" value="2-enoyl-CoA Hydratase, Chain A, domain 1"/>
    <property type="match status" value="1"/>
</dbReference>
<dbReference type="InterPro" id="IPR001753">
    <property type="entry name" value="Enoyl-CoA_hydra/iso"/>
</dbReference>
<sequence>MKDYTYFRVTSNGPIATMTLNQPEKMNTLGYEPWMEIQKIQDDIEDNPEIRVLIINAEGPNFSAGINLKELKSFDSKSVITNIPKIQRTYTRFQEMNAVVIAAVNGICYGAGFEMITACDIRLASADARFAIPEARFGLAPDMGGTQRLPRLIGPGQAKRLILACEEIDAREALQMGFIELVEEDYEGLQARAMKLAKRIANNPPWAVRFGKKAINAAADSSIAGGLLLEQIQTAFCCGTQDQDEAVAAFFEKRKPVFQDR</sequence>
<dbReference type="PANTHER" id="PTHR43149:SF1">
    <property type="entry name" value="DELTA(3,5)-DELTA(2,4)-DIENOYL-COA ISOMERASE, MITOCHONDRIAL"/>
    <property type="match status" value="1"/>
</dbReference>
<dbReference type="PROSITE" id="PS00166">
    <property type="entry name" value="ENOYL_COA_HYDRATASE"/>
    <property type="match status" value="1"/>
</dbReference>
<dbReference type="UniPathway" id="UPA00659"/>
<dbReference type="FunFam" id="1.10.12.10:FF:000001">
    <property type="entry name" value="Probable enoyl-CoA hydratase, mitochondrial"/>
    <property type="match status" value="1"/>
</dbReference>
<evidence type="ECO:0000256" key="3">
    <source>
        <dbReference type="ARBA" id="ARBA00005254"/>
    </source>
</evidence>
<comment type="caution">
    <text evidence="11">The sequence shown here is derived from an EMBL/GenBank/DDBJ whole genome shotgun (WGS) entry which is preliminary data.</text>
</comment>
<keyword evidence="5" id="KW-0443">Lipid metabolism</keyword>
<dbReference type="GO" id="GO:0016853">
    <property type="term" value="F:isomerase activity"/>
    <property type="evidence" value="ECO:0007669"/>
    <property type="project" value="UniProtKB-KW"/>
</dbReference>
<keyword evidence="7" id="KW-0456">Lyase</keyword>
<reference evidence="11 12" key="1">
    <citation type="journal article" date="2020" name="Biotechnol. Biofuels">
        <title>New insights from the biogas microbiome by comprehensive genome-resolved metagenomics of nearly 1600 species originating from multiple anaerobic digesters.</title>
        <authorList>
            <person name="Campanaro S."/>
            <person name="Treu L."/>
            <person name="Rodriguez-R L.M."/>
            <person name="Kovalovszki A."/>
            <person name="Ziels R.M."/>
            <person name="Maus I."/>
            <person name="Zhu X."/>
            <person name="Kougias P.G."/>
            <person name="Basile A."/>
            <person name="Luo G."/>
            <person name="Schluter A."/>
            <person name="Konstantinidis K.T."/>
            <person name="Angelidaki I."/>
        </authorList>
    </citation>
    <scope>NUCLEOTIDE SEQUENCE [LARGE SCALE GENOMIC DNA]</scope>
    <source>
        <strain evidence="11">AS05jafATM_4</strain>
    </source>
</reference>
<dbReference type="Proteomes" id="UP000553059">
    <property type="component" value="Unassembled WGS sequence"/>
</dbReference>
<comment type="catalytic activity">
    <reaction evidence="8">
        <text>a short-chain (3S)-3-hydroxyacyl-CoA = a short-chain (2E)-enoyl-CoA + H2O</text>
        <dbReference type="Rhea" id="RHEA:52664"/>
        <dbReference type="ChEBI" id="CHEBI:15377"/>
        <dbReference type="ChEBI" id="CHEBI:87488"/>
        <dbReference type="ChEBI" id="CHEBI:136760"/>
        <dbReference type="EC" id="4.2.1.150"/>
    </reaction>
</comment>
<dbReference type="InterPro" id="IPR029045">
    <property type="entry name" value="ClpP/crotonase-like_dom_sf"/>
</dbReference>
<evidence type="ECO:0000256" key="9">
    <source>
        <dbReference type="ARBA" id="ARBA00067035"/>
    </source>
</evidence>
<dbReference type="EMBL" id="DUTF01000234">
    <property type="protein sequence ID" value="HHY27121.1"/>
    <property type="molecule type" value="Genomic_DNA"/>
</dbReference>
<dbReference type="InterPro" id="IPR018376">
    <property type="entry name" value="Enoyl-CoA_hyd/isom_CS"/>
</dbReference>
<comment type="pathway">
    <text evidence="2">Lipid metabolism; butanoate metabolism.</text>
</comment>
<evidence type="ECO:0000256" key="8">
    <source>
        <dbReference type="ARBA" id="ARBA00050624"/>
    </source>
</evidence>
<dbReference type="InterPro" id="IPR014748">
    <property type="entry name" value="Enoyl-CoA_hydra_C"/>
</dbReference>